<dbReference type="AlphaFoldDB" id="A0A4Z1JXL8"/>
<reference evidence="2 3" key="1">
    <citation type="submission" date="2017-12" db="EMBL/GenBank/DDBJ databases">
        <title>Comparative genomics of Botrytis spp.</title>
        <authorList>
            <person name="Valero-Jimenez C.A."/>
            <person name="Tapia P."/>
            <person name="Veloso J."/>
            <person name="Silva-Moreno E."/>
            <person name="Staats M."/>
            <person name="Valdes J.H."/>
            <person name="Van Kan J.A.L."/>
        </authorList>
    </citation>
    <scope>NUCLEOTIDE SEQUENCE [LARGE SCALE GENOMIC DNA]</scope>
    <source>
        <strain evidence="2 3">Be9601</strain>
    </source>
</reference>
<evidence type="ECO:0000313" key="2">
    <source>
        <dbReference type="EMBL" id="TGO78278.1"/>
    </source>
</evidence>
<keyword evidence="3" id="KW-1185">Reference proteome</keyword>
<evidence type="ECO:0000256" key="1">
    <source>
        <dbReference type="SAM" id="MobiDB-lite"/>
    </source>
</evidence>
<sequence length="129" mass="14128">MDFSQPRHQILTHPVPQLSLPHLPPPPLLSNFQLQIPYTPLLNLHPKRLRLLNLQRPNRNHRRQTITPRRRATHSHTDPAAAESQTRDTIPRVDGIAGVFEDGVVGGGEGEGCCGGEPRGGEPGCGSFA</sequence>
<evidence type="ECO:0000313" key="3">
    <source>
        <dbReference type="Proteomes" id="UP000297229"/>
    </source>
</evidence>
<gene>
    <name evidence="2" type="ORF">BELL_0072g00200</name>
</gene>
<organism evidence="2 3">
    <name type="scientific">Botrytis elliptica</name>
    <dbReference type="NCBI Taxonomy" id="278938"/>
    <lineage>
        <taxon>Eukaryota</taxon>
        <taxon>Fungi</taxon>
        <taxon>Dikarya</taxon>
        <taxon>Ascomycota</taxon>
        <taxon>Pezizomycotina</taxon>
        <taxon>Leotiomycetes</taxon>
        <taxon>Helotiales</taxon>
        <taxon>Sclerotiniaceae</taxon>
        <taxon>Botrytis</taxon>
    </lineage>
</organism>
<dbReference type="Proteomes" id="UP000297229">
    <property type="component" value="Unassembled WGS sequence"/>
</dbReference>
<dbReference type="EMBL" id="PQXM01000072">
    <property type="protein sequence ID" value="TGO78278.1"/>
    <property type="molecule type" value="Genomic_DNA"/>
</dbReference>
<accession>A0A4Z1JXL8</accession>
<feature type="region of interest" description="Disordered" evidence="1">
    <location>
        <begin position="55"/>
        <end position="91"/>
    </location>
</feature>
<feature type="compositionally biased region" description="Basic residues" evidence="1">
    <location>
        <begin position="58"/>
        <end position="74"/>
    </location>
</feature>
<proteinExistence type="predicted"/>
<comment type="caution">
    <text evidence="2">The sequence shown here is derived from an EMBL/GenBank/DDBJ whole genome shotgun (WGS) entry which is preliminary data.</text>
</comment>
<name>A0A4Z1JXL8_9HELO</name>
<feature type="region of interest" description="Disordered" evidence="1">
    <location>
        <begin position="107"/>
        <end position="129"/>
    </location>
</feature>
<protein>
    <submittedName>
        <fullName evidence="2">Uncharacterized protein</fullName>
    </submittedName>
</protein>